<gene>
    <name evidence="2" type="ORF">A2Z78_01365</name>
</gene>
<dbReference type="NCBIfam" id="TIGR02532">
    <property type="entry name" value="IV_pilin_GFxxxE"/>
    <property type="match status" value="1"/>
</dbReference>
<keyword evidence="1" id="KW-1133">Transmembrane helix</keyword>
<sequence length="198" mass="22678">MFNSKDQKFRHSEGFTLLEVMMAIFVLTIAVGASYILIQKTFIASSLTQSKLVASHLAQEGVENVRNIRDTNWISANEWNTGISSKYEYVNFLDLSQTKFERETLITEITATTTEVKVNIKWNERGKDYSIGVINYLYDWYGESETLTCEGWCKAAHPDYTYSYCSYIPSTLLCPESWTMDGQLNCGQFKICFCCYPG</sequence>
<proteinExistence type="predicted"/>
<evidence type="ECO:0000313" key="3">
    <source>
        <dbReference type="Proteomes" id="UP000176752"/>
    </source>
</evidence>
<dbReference type="AlphaFoldDB" id="A0A1G2DX53"/>
<accession>A0A1G2DX53</accession>
<protein>
    <recommendedName>
        <fullName evidence="4">Type IV pilus modification protein PilV</fullName>
    </recommendedName>
</protein>
<keyword evidence="1" id="KW-0812">Transmembrane</keyword>
<evidence type="ECO:0008006" key="4">
    <source>
        <dbReference type="Google" id="ProtNLM"/>
    </source>
</evidence>
<keyword evidence="1" id="KW-0472">Membrane</keyword>
<comment type="caution">
    <text evidence="2">The sequence shown here is derived from an EMBL/GenBank/DDBJ whole genome shotgun (WGS) entry which is preliminary data.</text>
</comment>
<dbReference type="EMBL" id="MHLV01000002">
    <property type="protein sequence ID" value="OGZ18127.1"/>
    <property type="molecule type" value="Genomic_DNA"/>
</dbReference>
<dbReference type="InterPro" id="IPR012902">
    <property type="entry name" value="N_methyl_site"/>
</dbReference>
<evidence type="ECO:0000313" key="2">
    <source>
        <dbReference type="EMBL" id="OGZ18127.1"/>
    </source>
</evidence>
<evidence type="ECO:0000256" key="1">
    <source>
        <dbReference type="SAM" id="Phobius"/>
    </source>
</evidence>
<dbReference type="Proteomes" id="UP000176752">
    <property type="component" value="Unassembled WGS sequence"/>
</dbReference>
<feature type="transmembrane region" description="Helical" evidence="1">
    <location>
        <begin position="20"/>
        <end position="38"/>
    </location>
</feature>
<organism evidence="2 3">
    <name type="scientific">Candidatus Nealsonbacteria bacterium RBG_13_36_15</name>
    <dbReference type="NCBI Taxonomy" id="1801660"/>
    <lineage>
        <taxon>Bacteria</taxon>
        <taxon>Candidatus Nealsoniibacteriota</taxon>
    </lineage>
</organism>
<dbReference type="STRING" id="1801660.A2Z78_01365"/>
<reference evidence="2 3" key="1">
    <citation type="journal article" date="2016" name="Nat. Commun.">
        <title>Thousands of microbial genomes shed light on interconnected biogeochemical processes in an aquifer system.</title>
        <authorList>
            <person name="Anantharaman K."/>
            <person name="Brown C.T."/>
            <person name="Hug L.A."/>
            <person name="Sharon I."/>
            <person name="Castelle C.J."/>
            <person name="Probst A.J."/>
            <person name="Thomas B.C."/>
            <person name="Singh A."/>
            <person name="Wilkins M.J."/>
            <person name="Karaoz U."/>
            <person name="Brodie E.L."/>
            <person name="Williams K.H."/>
            <person name="Hubbard S.S."/>
            <person name="Banfield J.F."/>
        </authorList>
    </citation>
    <scope>NUCLEOTIDE SEQUENCE [LARGE SCALE GENOMIC DNA]</scope>
</reference>
<dbReference type="Pfam" id="PF07963">
    <property type="entry name" value="N_methyl"/>
    <property type="match status" value="1"/>
</dbReference>
<dbReference type="PROSITE" id="PS00409">
    <property type="entry name" value="PROKAR_NTER_METHYL"/>
    <property type="match status" value="1"/>
</dbReference>
<name>A0A1G2DX53_9BACT</name>